<accession>A0ABS9S080</accession>
<gene>
    <name evidence="2" type="ORF">MKP05_20555</name>
</gene>
<comment type="caution">
    <text evidence="2">The sequence shown here is derived from an EMBL/GenBank/DDBJ whole genome shotgun (WGS) entry which is preliminary data.</text>
</comment>
<proteinExistence type="predicted"/>
<evidence type="ECO:0000313" key="2">
    <source>
        <dbReference type="EMBL" id="MCH4565492.1"/>
    </source>
</evidence>
<keyword evidence="3" id="KW-1185">Reference proteome</keyword>
<dbReference type="RefSeq" id="WP_240570028.1">
    <property type="nucleotide sequence ID" value="NZ_JAKVPY010000046.1"/>
</dbReference>
<feature type="transmembrane region" description="Helical" evidence="1">
    <location>
        <begin position="36"/>
        <end position="56"/>
    </location>
</feature>
<keyword evidence="1" id="KW-1133">Transmembrane helix</keyword>
<reference evidence="2 3" key="1">
    <citation type="submission" date="2022-02" db="EMBL/GenBank/DDBJ databases">
        <title>Halomonas fukangensis sp. nov., a halophilic bacterium isolated from a bulk soil of Kalidium foliatum at Fukang.</title>
        <authorList>
            <person name="Huang Y."/>
        </authorList>
    </citation>
    <scope>NUCLEOTIDE SEQUENCE [LARGE SCALE GENOMIC DNA]</scope>
    <source>
        <strain evidence="2 3">EGI 63088</strain>
    </source>
</reference>
<name>A0ABS9S080_9GAMM</name>
<dbReference type="EMBL" id="JAKVPY010000046">
    <property type="protein sequence ID" value="MCH4565492.1"/>
    <property type="molecule type" value="Genomic_DNA"/>
</dbReference>
<organism evidence="2 3">
    <name type="scientific">Halomonas flagellata</name>
    <dbReference type="NCBI Taxonomy" id="2920385"/>
    <lineage>
        <taxon>Bacteria</taxon>
        <taxon>Pseudomonadati</taxon>
        <taxon>Pseudomonadota</taxon>
        <taxon>Gammaproteobacteria</taxon>
        <taxon>Oceanospirillales</taxon>
        <taxon>Halomonadaceae</taxon>
        <taxon>Halomonas</taxon>
    </lineage>
</organism>
<keyword evidence="1" id="KW-0472">Membrane</keyword>
<protein>
    <submittedName>
        <fullName evidence="2">Uncharacterized protein</fullName>
    </submittedName>
</protein>
<sequence length="62" mass="7437">MQRYGEQDLDEVNINQWHAGRWITNRRLLIRFNRRMTVLLFSVAAVMLHDHVHLPIVTDMAH</sequence>
<evidence type="ECO:0000313" key="3">
    <source>
        <dbReference type="Proteomes" id="UP001202117"/>
    </source>
</evidence>
<evidence type="ECO:0000256" key="1">
    <source>
        <dbReference type="SAM" id="Phobius"/>
    </source>
</evidence>
<keyword evidence="1" id="KW-0812">Transmembrane</keyword>
<dbReference type="Proteomes" id="UP001202117">
    <property type="component" value="Unassembled WGS sequence"/>
</dbReference>